<dbReference type="EMBL" id="CAJVRL010000060">
    <property type="protein sequence ID" value="CAG8955063.1"/>
    <property type="molecule type" value="Genomic_DNA"/>
</dbReference>
<dbReference type="Proteomes" id="UP000696280">
    <property type="component" value="Unassembled WGS sequence"/>
</dbReference>
<feature type="compositionally biased region" description="Polar residues" evidence="1">
    <location>
        <begin position="16"/>
        <end position="36"/>
    </location>
</feature>
<keyword evidence="3" id="KW-1185">Reference proteome</keyword>
<accession>A0A9N9KYT2</accession>
<evidence type="ECO:0000313" key="3">
    <source>
        <dbReference type="Proteomes" id="UP000696280"/>
    </source>
</evidence>
<sequence length="131" mass="13636">MLHQKTVTAGINTQVHPKLPYSNTSKNTSPIALNSSPKTKTPKMQLKTLLLLTLASLAASTPTPVEAGTETSAARCGYPNGNCYENGCEGSPSTLRCSSARVMGMGVKALMDVALGRILGVIVTDFGRGLG</sequence>
<evidence type="ECO:0000313" key="2">
    <source>
        <dbReference type="EMBL" id="CAG8955063.1"/>
    </source>
</evidence>
<gene>
    <name evidence="2" type="ORF">HYFRA_00007077</name>
</gene>
<dbReference type="AlphaFoldDB" id="A0A9N9KYT2"/>
<evidence type="ECO:0000256" key="1">
    <source>
        <dbReference type="SAM" id="MobiDB-lite"/>
    </source>
</evidence>
<reference evidence="2" key="1">
    <citation type="submission" date="2021-07" db="EMBL/GenBank/DDBJ databases">
        <authorList>
            <person name="Durling M."/>
        </authorList>
    </citation>
    <scope>NUCLEOTIDE SEQUENCE</scope>
</reference>
<protein>
    <submittedName>
        <fullName evidence="2">Uncharacterized protein</fullName>
    </submittedName>
</protein>
<proteinExistence type="predicted"/>
<comment type="caution">
    <text evidence="2">The sequence shown here is derived from an EMBL/GenBank/DDBJ whole genome shotgun (WGS) entry which is preliminary data.</text>
</comment>
<feature type="region of interest" description="Disordered" evidence="1">
    <location>
        <begin position="16"/>
        <end position="40"/>
    </location>
</feature>
<organism evidence="2 3">
    <name type="scientific">Hymenoscyphus fraxineus</name>
    <dbReference type="NCBI Taxonomy" id="746836"/>
    <lineage>
        <taxon>Eukaryota</taxon>
        <taxon>Fungi</taxon>
        <taxon>Dikarya</taxon>
        <taxon>Ascomycota</taxon>
        <taxon>Pezizomycotina</taxon>
        <taxon>Leotiomycetes</taxon>
        <taxon>Helotiales</taxon>
        <taxon>Helotiaceae</taxon>
        <taxon>Hymenoscyphus</taxon>
    </lineage>
</organism>
<name>A0A9N9KYT2_9HELO</name>
<dbReference type="OrthoDB" id="2956254at2759"/>